<dbReference type="PANTHER" id="PTHR10221:SF22">
    <property type="entry name" value="TAF6-LIKE RNA POLYMERASE II P300_CBP-ASSOCIATED FACTOR-ASSOCIATED FACTOR 65 KDA SUBUNIT 6L"/>
    <property type="match status" value="1"/>
</dbReference>
<keyword evidence="6" id="KW-0804">Transcription</keyword>
<dbReference type="GO" id="GO:0005669">
    <property type="term" value="C:transcription factor TFIID complex"/>
    <property type="evidence" value="ECO:0007669"/>
    <property type="project" value="InterPro"/>
</dbReference>
<dbReference type="InterPro" id="IPR004823">
    <property type="entry name" value="TAF_TATA-bd_Histone-like_dom"/>
</dbReference>
<feature type="compositionally biased region" description="Polar residues" evidence="9">
    <location>
        <begin position="845"/>
        <end position="858"/>
    </location>
</feature>
<feature type="region of interest" description="Disordered" evidence="9">
    <location>
        <begin position="602"/>
        <end position="645"/>
    </location>
</feature>
<dbReference type="InterPro" id="IPR011442">
    <property type="entry name" value="TAF6_C"/>
</dbReference>
<dbReference type="SUPFAM" id="SSF48371">
    <property type="entry name" value="ARM repeat"/>
    <property type="match status" value="1"/>
</dbReference>
<dbReference type="SMART" id="SM00803">
    <property type="entry name" value="TAF"/>
    <property type="match status" value="1"/>
</dbReference>
<evidence type="ECO:0000256" key="2">
    <source>
        <dbReference type="ARBA" id="ARBA00007688"/>
    </source>
</evidence>
<dbReference type="GO" id="GO:0046982">
    <property type="term" value="F:protein heterodimerization activity"/>
    <property type="evidence" value="ECO:0007669"/>
    <property type="project" value="InterPro"/>
</dbReference>
<feature type="region of interest" description="Disordered" evidence="9">
    <location>
        <begin position="555"/>
        <end position="584"/>
    </location>
</feature>
<feature type="domain" description="TATA box binding protein associated factor (TAF) histone-like fold" evidence="10">
    <location>
        <begin position="16"/>
        <end position="80"/>
    </location>
</feature>
<gene>
    <name evidence="11" type="ORF">RRG08_050028</name>
</gene>
<organism evidence="11 12">
    <name type="scientific">Elysia crispata</name>
    <name type="common">lettuce slug</name>
    <dbReference type="NCBI Taxonomy" id="231223"/>
    <lineage>
        <taxon>Eukaryota</taxon>
        <taxon>Metazoa</taxon>
        <taxon>Spiralia</taxon>
        <taxon>Lophotrochozoa</taxon>
        <taxon>Mollusca</taxon>
        <taxon>Gastropoda</taxon>
        <taxon>Heterobranchia</taxon>
        <taxon>Euthyneura</taxon>
        <taxon>Panpulmonata</taxon>
        <taxon>Sacoglossa</taxon>
        <taxon>Placobranchoidea</taxon>
        <taxon>Plakobranchidae</taxon>
        <taxon>Elysia</taxon>
    </lineage>
</organism>
<evidence type="ECO:0000256" key="9">
    <source>
        <dbReference type="SAM" id="MobiDB-lite"/>
    </source>
</evidence>
<dbReference type="Gene3D" id="1.10.20.10">
    <property type="entry name" value="Histone, subunit A"/>
    <property type="match status" value="1"/>
</dbReference>
<comment type="subunit">
    <text evidence="3">The nucleosome is a histone octamer containing two molecules each of H2A, H2B, H3 and H4 assembled in one H3-H4 heterotetramer and two H2A-H2B heterodimers. The octamer wraps approximately 147 bp of DNA.</text>
</comment>
<dbReference type="CDD" id="cd22932">
    <property type="entry name" value="HFD_TAF6L"/>
    <property type="match status" value="1"/>
</dbReference>
<evidence type="ECO:0000256" key="6">
    <source>
        <dbReference type="ARBA" id="ARBA00023163"/>
    </source>
</evidence>
<dbReference type="PANTHER" id="PTHR10221">
    <property type="entry name" value="TRANSCRIPTION INITIATION FACTOR TFIID SUBUNIT 6"/>
    <property type="match status" value="1"/>
</dbReference>
<feature type="compositionally biased region" description="Polar residues" evidence="9">
    <location>
        <begin position="769"/>
        <end position="781"/>
    </location>
</feature>
<dbReference type="SUPFAM" id="SSF47113">
    <property type="entry name" value="Histone-fold"/>
    <property type="match status" value="1"/>
</dbReference>
<dbReference type="InterPro" id="IPR046344">
    <property type="entry name" value="TAF6_C_sf"/>
</dbReference>
<feature type="compositionally biased region" description="Basic residues" evidence="9">
    <location>
        <begin position="681"/>
        <end position="698"/>
    </location>
</feature>
<evidence type="ECO:0000256" key="3">
    <source>
        <dbReference type="ARBA" id="ARBA00011538"/>
    </source>
</evidence>
<keyword evidence="12" id="KW-1185">Reference proteome</keyword>
<keyword evidence="5" id="KW-0805">Transcription regulation</keyword>
<dbReference type="GO" id="GO:0000124">
    <property type="term" value="C:SAGA complex"/>
    <property type="evidence" value="ECO:0007669"/>
    <property type="project" value="InterPro"/>
</dbReference>
<dbReference type="GO" id="GO:0016251">
    <property type="term" value="F:RNA polymerase II general transcription initiation factor activity"/>
    <property type="evidence" value="ECO:0007669"/>
    <property type="project" value="InterPro"/>
</dbReference>
<feature type="region of interest" description="Disordered" evidence="9">
    <location>
        <begin position="494"/>
        <end position="543"/>
    </location>
</feature>
<evidence type="ECO:0000313" key="12">
    <source>
        <dbReference type="Proteomes" id="UP001283361"/>
    </source>
</evidence>
<dbReference type="Pfam" id="PF07571">
    <property type="entry name" value="TAF6_C"/>
    <property type="match status" value="1"/>
</dbReference>
<feature type="compositionally biased region" description="Polar residues" evidence="9">
    <location>
        <begin position="810"/>
        <end position="825"/>
    </location>
</feature>
<dbReference type="Pfam" id="PF02969">
    <property type="entry name" value="TAF"/>
    <property type="match status" value="1"/>
</dbReference>
<dbReference type="InterPro" id="IPR037796">
    <property type="entry name" value="TAF6"/>
</dbReference>
<evidence type="ECO:0000256" key="1">
    <source>
        <dbReference type="ARBA" id="ARBA00004123"/>
    </source>
</evidence>
<feature type="compositionally biased region" description="Basic and acidic residues" evidence="9">
    <location>
        <begin position="555"/>
        <end position="580"/>
    </location>
</feature>
<evidence type="ECO:0000259" key="10">
    <source>
        <dbReference type="SMART" id="SM00803"/>
    </source>
</evidence>
<keyword evidence="7" id="KW-0539">Nucleus</keyword>
<accession>A0AAE1ECR5</accession>
<dbReference type="AlphaFoldDB" id="A0AAE1ECR5"/>
<feature type="compositionally biased region" description="Basic and acidic residues" evidence="9">
    <location>
        <begin position="606"/>
        <end position="640"/>
    </location>
</feature>
<dbReference type="GO" id="GO:0051123">
    <property type="term" value="P:RNA polymerase II preinitiation complex assembly"/>
    <property type="evidence" value="ECO:0007669"/>
    <property type="project" value="TreeGrafter"/>
</dbReference>
<feature type="region of interest" description="Disordered" evidence="9">
    <location>
        <begin position="750"/>
        <end position="915"/>
    </location>
</feature>
<evidence type="ECO:0000313" key="11">
    <source>
        <dbReference type="EMBL" id="KAK3802142.1"/>
    </source>
</evidence>
<dbReference type="EMBL" id="JAWDGP010000265">
    <property type="protein sequence ID" value="KAK3802142.1"/>
    <property type="molecule type" value="Genomic_DNA"/>
</dbReference>
<name>A0AAE1ECR5_9GAST</name>
<feature type="compositionally biased region" description="Basic residues" evidence="9">
    <location>
        <begin position="897"/>
        <end position="907"/>
    </location>
</feature>
<comment type="similarity">
    <text evidence="2">Belongs to the TAF6 family.</text>
</comment>
<comment type="subcellular location">
    <subcellularLocation>
        <location evidence="1">Nucleus</location>
    </subcellularLocation>
</comment>
<protein>
    <recommendedName>
        <fullName evidence="4">Histone H4</fullName>
    </recommendedName>
</protein>
<feature type="coiled-coil region" evidence="8">
    <location>
        <begin position="376"/>
        <end position="403"/>
    </location>
</feature>
<proteinExistence type="inferred from homology"/>
<reference evidence="11" key="1">
    <citation type="journal article" date="2023" name="G3 (Bethesda)">
        <title>A reference genome for the long-term kleptoplast-retaining sea slug Elysia crispata morphotype clarki.</title>
        <authorList>
            <person name="Eastman K.E."/>
            <person name="Pendleton A.L."/>
            <person name="Shaikh M.A."/>
            <person name="Suttiyut T."/>
            <person name="Ogas R."/>
            <person name="Tomko P."/>
            <person name="Gavelis G."/>
            <person name="Widhalm J.R."/>
            <person name="Wisecaver J.H."/>
        </authorList>
    </citation>
    <scope>NUCLEOTIDE SEQUENCE</scope>
    <source>
        <strain evidence="11">ECLA1</strain>
    </source>
</reference>
<dbReference type="InterPro" id="IPR009072">
    <property type="entry name" value="Histone-fold"/>
</dbReference>
<keyword evidence="8" id="KW-0175">Coiled coil</keyword>
<evidence type="ECO:0000256" key="8">
    <source>
        <dbReference type="SAM" id="Coils"/>
    </source>
</evidence>
<feature type="region of interest" description="Disordered" evidence="9">
    <location>
        <begin position="678"/>
        <end position="717"/>
    </location>
</feature>
<evidence type="ECO:0000256" key="4">
    <source>
        <dbReference type="ARBA" id="ARBA00020836"/>
    </source>
</evidence>
<dbReference type="CDD" id="cd08050">
    <property type="entry name" value="TAF6C"/>
    <property type="match status" value="1"/>
</dbReference>
<dbReference type="GO" id="GO:0046695">
    <property type="term" value="C:SLIK (SAGA-like) complex"/>
    <property type="evidence" value="ECO:0007669"/>
    <property type="project" value="InterPro"/>
</dbReference>
<comment type="caution">
    <text evidence="11">The sequence shown here is derived from an EMBL/GenBank/DDBJ whole genome shotgun (WGS) entry which is preliminary data.</text>
</comment>
<dbReference type="Gene3D" id="1.25.40.770">
    <property type="entry name" value="TAF6, C-terminal HEAT repeat domain"/>
    <property type="match status" value="1"/>
</dbReference>
<evidence type="ECO:0000256" key="5">
    <source>
        <dbReference type="ARBA" id="ARBA00023015"/>
    </source>
</evidence>
<sequence>MSSDDRRHVMEEKTFAVLTAESINAMAESAGLQPVPHEAAAALGEDVSYRMRQLVMLATQYMKHSKRRRMSTEDLNKAAQVMGLMPVSGHGSQEPVVFRNVKDADVHCVDDPETNITDIALGSYVPRQIGQPSIKAHWLAVEGVIKIASSSSQGKGRDMSAMHLKYYDLLTKALLGANAETKKKALQDLRTNPNLIPVLPYLVNFVVSGIKNMSHDIGQLTTMLNTVRALIHNRSLYLMHKPYLNTIVQGVEFCVLETLAASISSVNDHWVLRDTAARLLAEIVNRWNSPQNHLRSNTIKLLKEVLHDTTKPFYSHYGAIMSLISLGHKAIEDVILPYLPTYWPHLQAAMEDQSSEHVVNRLDSQKVYGALRVAAEKNMRRHIRRFQEQSAQQEERNELAEIIDAGDITVSVSQVKSEDSTTSGEENVSELYHSLYEYFGDSLAHCLPVVDTHKVFKPCPKDDLVNLGDHNSGKSGEVLLENLMEQIKRQEKLEQERKEREKKEQREREKREKERRARQAIEQKKREEEERKERLRRAEEDQRRRRLEALDEERQKLKEDEEKRQKEWEEQMKELNENRNKPQWQQQIELRRMQLEEEMQYSRMLEASKRQEGRERAKREEEEENARKQREEEEMLRRKEEEDELAGRYRVGLRRRKPVNYTEKDDDISDLFDDPAAAAAAKRRRGGGAGHHFHHRGGLKLNPNLPPHSDISDDSDSDIGRRLAAGLMSPASAEAAIAVSKVIDPSKGLLKLKIRRQGGHGTGTPPHPMSSSGTPQHTPSSCFPYLSPSMTSPLYSPHSVSIPTPPPQTYGASVSTAGTSGITSHQRTKSSSGSEKESKHKRNSESGSHQRAGSTGIQDISDPDEPFTMDPPHMGSTGLHPMYSPGGESSGSDSNPHRKALKLKLKFTPKDSASE</sequence>
<dbReference type="GO" id="GO:0003713">
    <property type="term" value="F:transcription coactivator activity"/>
    <property type="evidence" value="ECO:0007669"/>
    <property type="project" value="TreeGrafter"/>
</dbReference>
<feature type="compositionally biased region" description="Polar residues" evidence="9">
    <location>
        <begin position="788"/>
        <end position="802"/>
    </location>
</feature>
<dbReference type="Proteomes" id="UP001283361">
    <property type="component" value="Unassembled WGS sequence"/>
</dbReference>
<evidence type="ECO:0000256" key="7">
    <source>
        <dbReference type="ARBA" id="ARBA00023242"/>
    </source>
</evidence>
<dbReference type="InterPro" id="IPR016024">
    <property type="entry name" value="ARM-type_fold"/>
</dbReference>